<sequence>MKKLYLILTVLCVNHAHAVTPDEVVNNMQKAAATTVAKYKNGGIASLVQISEDCYKDLNKFRFYCIYLDLAARHVSDRDGAGVRFTPEKYFVDEEFLSRTSEIFIRSNMNMDQSNEYLAMVTPIINKFVDTALAAKK</sequence>
<evidence type="ECO:0000313" key="2">
    <source>
        <dbReference type="EMBL" id="MRV71844.1"/>
    </source>
</evidence>
<name>A0A7X2IL47_9BURK</name>
<dbReference type="RefSeq" id="WP_154372825.1">
    <property type="nucleotide sequence ID" value="NZ_WKJJ01000005.1"/>
</dbReference>
<protein>
    <submittedName>
        <fullName evidence="2">Uncharacterized protein</fullName>
    </submittedName>
</protein>
<keyword evidence="3" id="KW-1185">Reference proteome</keyword>
<reference evidence="2 3" key="1">
    <citation type="submission" date="2019-11" db="EMBL/GenBank/DDBJ databases">
        <title>Novel species isolated from a subtropical stream in China.</title>
        <authorList>
            <person name="Lu H."/>
        </authorList>
    </citation>
    <scope>NUCLEOTIDE SEQUENCE [LARGE SCALE GENOMIC DNA]</scope>
    <source>
        <strain evidence="2 3">FT92W</strain>
    </source>
</reference>
<evidence type="ECO:0000256" key="1">
    <source>
        <dbReference type="SAM" id="SignalP"/>
    </source>
</evidence>
<accession>A0A7X2IL47</accession>
<dbReference type="AlphaFoldDB" id="A0A7X2IL47"/>
<proteinExistence type="predicted"/>
<keyword evidence="1" id="KW-0732">Signal</keyword>
<feature type="chain" id="PRO_5031366918" evidence="1">
    <location>
        <begin position="19"/>
        <end position="137"/>
    </location>
</feature>
<dbReference type="Proteomes" id="UP000446768">
    <property type="component" value="Unassembled WGS sequence"/>
</dbReference>
<comment type="caution">
    <text evidence="2">The sequence shown here is derived from an EMBL/GenBank/DDBJ whole genome shotgun (WGS) entry which is preliminary data.</text>
</comment>
<gene>
    <name evidence="2" type="ORF">GJ700_08885</name>
</gene>
<organism evidence="2 3">
    <name type="scientific">Pseudoduganella rivuli</name>
    <dbReference type="NCBI Taxonomy" id="2666085"/>
    <lineage>
        <taxon>Bacteria</taxon>
        <taxon>Pseudomonadati</taxon>
        <taxon>Pseudomonadota</taxon>
        <taxon>Betaproteobacteria</taxon>
        <taxon>Burkholderiales</taxon>
        <taxon>Oxalobacteraceae</taxon>
        <taxon>Telluria group</taxon>
        <taxon>Pseudoduganella</taxon>
    </lineage>
</organism>
<feature type="signal peptide" evidence="1">
    <location>
        <begin position="1"/>
        <end position="18"/>
    </location>
</feature>
<evidence type="ECO:0000313" key="3">
    <source>
        <dbReference type="Proteomes" id="UP000446768"/>
    </source>
</evidence>
<dbReference type="EMBL" id="WKJJ01000005">
    <property type="protein sequence ID" value="MRV71844.1"/>
    <property type="molecule type" value="Genomic_DNA"/>
</dbReference>